<keyword evidence="1" id="KW-0472">Membrane</keyword>
<feature type="transmembrane region" description="Helical" evidence="1">
    <location>
        <begin position="107"/>
        <end position="124"/>
    </location>
</feature>
<dbReference type="PANTHER" id="PTHR35531:SF1">
    <property type="entry name" value="INNER MEMBRANE PROTEIN YBCI-RELATED"/>
    <property type="match status" value="1"/>
</dbReference>
<proteinExistence type="predicted"/>
<organism evidence="2 3">
    <name type="scientific">Candidatus Amesbacteria bacterium RIFOXYB1_FULL_44_23</name>
    <dbReference type="NCBI Taxonomy" id="1797263"/>
    <lineage>
        <taxon>Bacteria</taxon>
        <taxon>Candidatus Amesiibacteriota</taxon>
    </lineage>
</organism>
<feature type="transmembrane region" description="Helical" evidence="1">
    <location>
        <begin position="161"/>
        <end position="177"/>
    </location>
</feature>
<dbReference type="InterPro" id="IPR016956">
    <property type="entry name" value="YdjM"/>
</dbReference>
<comment type="caution">
    <text evidence="2">The sequence shown here is derived from an EMBL/GenBank/DDBJ whole genome shotgun (WGS) entry which is preliminary data.</text>
</comment>
<gene>
    <name evidence="2" type="ORF">A2397_02790</name>
</gene>
<keyword evidence="1" id="KW-0812">Transmembrane</keyword>
<feature type="transmembrane region" description="Helical" evidence="1">
    <location>
        <begin position="77"/>
        <end position="95"/>
    </location>
</feature>
<feature type="transmembrane region" description="Helical" evidence="1">
    <location>
        <begin position="20"/>
        <end position="44"/>
    </location>
</feature>
<protein>
    <recommendedName>
        <fullName evidence="4">Metal-dependent hydrolase</fullName>
    </recommendedName>
</protein>
<evidence type="ECO:0000313" key="2">
    <source>
        <dbReference type="EMBL" id="OGD09586.1"/>
    </source>
</evidence>
<name>A0A1F4ZUR3_9BACT</name>
<reference evidence="2 3" key="1">
    <citation type="journal article" date="2016" name="Nat. Commun.">
        <title>Thousands of microbial genomes shed light on interconnected biogeochemical processes in an aquifer system.</title>
        <authorList>
            <person name="Anantharaman K."/>
            <person name="Brown C.T."/>
            <person name="Hug L.A."/>
            <person name="Sharon I."/>
            <person name="Castelle C.J."/>
            <person name="Probst A.J."/>
            <person name="Thomas B.C."/>
            <person name="Singh A."/>
            <person name="Wilkins M.J."/>
            <person name="Karaoz U."/>
            <person name="Brodie E.L."/>
            <person name="Williams K.H."/>
            <person name="Hubbard S.S."/>
            <person name="Banfield J.F."/>
        </authorList>
    </citation>
    <scope>NUCLEOTIDE SEQUENCE [LARGE SCALE GENOMIC DNA]</scope>
</reference>
<sequence>MTARTHDMFAFASLVTVGSFYPPVSLNLATLIASLIGCIVGSLVPDMDQASNRLWDLFPGGDYTGRFLKKLFLGHRSLSHSLLGIYLFYVFLNFILPKIFNSDFIDYRILLFSIMTGFISHLVADGFTTEGLPLLFPLKTKFGCPPVSALRIKTGTWMEKFIIFPGIILYLFLFAFYRQSQIILLLRSVSPHSL</sequence>
<evidence type="ECO:0000313" key="3">
    <source>
        <dbReference type="Proteomes" id="UP000176424"/>
    </source>
</evidence>
<dbReference type="PIRSF" id="PIRSF030780">
    <property type="entry name" value="Md_memb_hyd_prd"/>
    <property type="match status" value="1"/>
</dbReference>
<keyword evidence="1" id="KW-1133">Transmembrane helix</keyword>
<dbReference type="Pfam" id="PF04307">
    <property type="entry name" value="YdjM"/>
    <property type="match status" value="1"/>
</dbReference>
<accession>A0A1F4ZUR3</accession>
<evidence type="ECO:0008006" key="4">
    <source>
        <dbReference type="Google" id="ProtNLM"/>
    </source>
</evidence>
<dbReference type="AlphaFoldDB" id="A0A1F4ZUR3"/>
<dbReference type="EMBL" id="MEXR01000030">
    <property type="protein sequence ID" value="OGD09586.1"/>
    <property type="molecule type" value="Genomic_DNA"/>
</dbReference>
<dbReference type="STRING" id="1797263.A2397_02790"/>
<dbReference type="PANTHER" id="PTHR35531">
    <property type="entry name" value="INNER MEMBRANE PROTEIN YBCI-RELATED"/>
    <property type="match status" value="1"/>
</dbReference>
<dbReference type="InterPro" id="IPR007404">
    <property type="entry name" value="YdjM-like"/>
</dbReference>
<evidence type="ECO:0000256" key="1">
    <source>
        <dbReference type="SAM" id="Phobius"/>
    </source>
</evidence>
<dbReference type="Proteomes" id="UP000176424">
    <property type="component" value="Unassembled WGS sequence"/>
</dbReference>